<accession>A0A0F4GD09</accession>
<dbReference type="InterPro" id="IPR036291">
    <property type="entry name" value="NAD(P)-bd_dom_sf"/>
</dbReference>
<evidence type="ECO:0000313" key="1">
    <source>
        <dbReference type="EMBL" id="KJX94897.1"/>
    </source>
</evidence>
<dbReference type="OrthoDB" id="5296at2759"/>
<sequence>MPVAVVTGANSGIGHALAQLLISEGYEVHAADHILGPTLQSLPCRLHRLDLRSPVSIAGLATHLASRPIHILLNVAGVMSPKEDDALPTVTKEILTTTFETNAFGPLLLTQALLQNLLLGAEDADGGGAKVGIVSSRVGSIGDNSTGGSYAYRASKAAVNSVGKSLACDLQSQGIVVSLLHPGITKTNMNPAADADPEAVEAEEAAAKLWAIMKEKGIEDTGKFWHREGYELPW</sequence>
<dbReference type="PRINTS" id="PR00081">
    <property type="entry name" value="GDHRDH"/>
</dbReference>
<dbReference type="Proteomes" id="UP000033647">
    <property type="component" value="Unassembled WGS sequence"/>
</dbReference>
<dbReference type="EMBL" id="LAFY01004111">
    <property type="protein sequence ID" value="KJX94897.1"/>
    <property type="molecule type" value="Genomic_DNA"/>
</dbReference>
<dbReference type="Gene3D" id="3.40.50.720">
    <property type="entry name" value="NAD(P)-binding Rossmann-like Domain"/>
    <property type="match status" value="1"/>
</dbReference>
<dbReference type="Pfam" id="PF00106">
    <property type="entry name" value="adh_short"/>
    <property type="match status" value="1"/>
</dbReference>
<proteinExistence type="predicted"/>
<dbReference type="InterPro" id="IPR002347">
    <property type="entry name" value="SDR_fam"/>
</dbReference>
<protein>
    <submittedName>
        <fullName evidence="1">Short-chain dehydrogenase like protein</fullName>
    </submittedName>
</protein>
<dbReference type="AlphaFoldDB" id="A0A0F4GD09"/>
<dbReference type="GO" id="GO:0016616">
    <property type="term" value="F:oxidoreductase activity, acting on the CH-OH group of donors, NAD or NADP as acceptor"/>
    <property type="evidence" value="ECO:0007669"/>
    <property type="project" value="TreeGrafter"/>
</dbReference>
<reference evidence="1 2" key="1">
    <citation type="submission" date="2015-03" db="EMBL/GenBank/DDBJ databases">
        <title>RNA-seq based gene annotation and comparative genomics of four Zymoseptoria species reveal species-specific pathogenicity related genes and transposable element activity.</title>
        <authorList>
            <person name="Grandaubert J."/>
            <person name="Bhattacharyya A."/>
            <person name="Stukenbrock E.H."/>
        </authorList>
    </citation>
    <scope>NUCLEOTIDE SEQUENCE [LARGE SCALE GENOMIC DNA]</scope>
    <source>
        <strain evidence="1 2">Zb18110</strain>
    </source>
</reference>
<dbReference type="PANTHER" id="PTHR45458:SF1">
    <property type="entry name" value="SHORT CHAIN DEHYDROGENASE"/>
    <property type="match status" value="1"/>
</dbReference>
<comment type="caution">
    <text evidence="1">The sequence shown here is derived from an EMBL/GenBank/DDBJ whole genome shotgun (WGS) entry which is preliminary data.</text>
</comment>
<name>A0A0F4GD09_9PEZI</name>
<keyword evidence="2" id="KW-1185">Reference proteome</keyword>
<dbReference type="InterPro" id="IPR052184">
    <property type="entry name" value="SDR_enzymes"/>
</dbReference>
<dbReference type="SUPFAM" id="SSF51735">
    <property type="entry name" value="NAD(P)-binding Rossmann-fold domains"/>
    <property type="match status" value="1"/>
</dbReference>
<evidence type="ECO:0000313" key="2">
    <source>
        <dbReference type="Proteomes" id="UP000033647"/>
    </source>
</evidence>
<dbReference type="PANTHER" id="PTHR45458">
    <property type="entry name" value="SHORT-CHAIN DEHYDROGENASE/REDUCTASE SDR"/>
    <property type="match status" value="1"/>
</dbReference>
<gene>
    <name evidence="1" type="ORF">TI39_contig4152g00002</name>
</gene>
<organism evidence="1 2">
    <name type="scientific">Zymoseptoria brevis</name>
    <dbReference type="NCBI Taxonomy" id="1047168"/>
    <lineage>
        <taxon>Eukaryota</taxon>
        <taxon>Fungi</taxon>
        <taxon>Dikarya</taxon>
        <taxon>Ascomycota</taxon>
        <taxon>Pezizomycotina</taxon>
        <taxon>Dothideomycetes</taxon>
        <taxon>Dothideomycetidae</taxon>
        <taxon>Mycosphaerellales</taxon>
        <taxon>Mycosphaerellaceae</taxon>
        <taxon>Zymoseptoria</taxon>
    </lineage>
</organism>